<keyword evidence="6 10" id="KW-1133">Transmembrane helix</keyword>
<dbReference type="PANTHER" id="PTHR46181">
    <property type="entry name" value="MITOCHONDRIAL GLYCINE TRANSPORTER"/>
    <property type="match status" value="1"/>
</dbReference>
<dbReference type="GO" id="GO:0005743">
    <property type="term" value="C:mitochondrial inner membrane"/>
    <property type="evidence" value="ECO:0007669"/>
    <property type="project" value="UniProtKB-SubCell"/>
</dbReference>
<feature type="repeat" description="Solcar" evidence="11">
    <location>
        <begin position="6"/>
        <end position="92"/>
    </location>
</feature>
<dbReference type="InterPro" id="IPR018108">
    <property type="entry name" value="MCP_transmembrane"/>
</dbReference>
<proteinExistence type="inferred from homology"/>
<comment type="catalytic activity">
    <reaction evidence="9 10">
        <text>glycine(in) = glycine(out)</text>
        <dbReference type="Rhea" id="RHEA:70715"/>
        <dbReference type="ChEBI" id="CHEBI:57305"/>
    </reaction>
</comment>
<comment type="caution">
    <text evidence="12">The sequence shown here is derived from an EMBL/GenBank/DDBJ whole genome shotgun (WGS) entry which is preliminary data.</text>
</comment>
<keyword evidence="4 10" id="KW-0677">Repeat</keyword>
<evidence type="ECO:0000256" key="9">
    <source>
        <dbReference type="ARBA" id="ARBA00034060"/>
    </source>
</evidence>
<dbReference type="GO" id="GO:1904983">
    <property type="term" value="P:glycine import into mitochondrion"/>
    <property type="evidence" value="ECO:0007669"/>
    <property type="project" value="UniProtKB-UniRule"/>
</dbReference>
<accession>A0AAN8JBU2</accession>
<evidence type="ECO:0000256" key="4">
    <source>
        <dbReference type="ARBA" id="ARBA00022737"/>
    </source>
</evidence>
<reference evidence="12 13" key="1">
    <citation type="submission" date="2024-01" db="EMBL/GenBank/DDBJ databases">
        <title>The genome of the rayed Mediterranean limpet Patella caerulea (Linnaeus, 1758).</title>
        <authorList>
            <person name="Anh-Thu Weber A."/>
            <person name="Halstead-Nussloch G."/>
        </authorList>
    </citation>
    <scope>NUCLEOTIDE SEQUENCE [LARGE SCALE GENOMIC DNA]</scope>
    <source>
        <strain evidence="12">AATW-2023a</strain>
        <tissue evidence="12">Whole specimen</tissue>
    </source>
</reference>
<dbReference type="PROSITE" id="PS50920">
    <property type="entry name" value="SOLCAR"/>
    <property type="match status" value="3"/>
</dbReference>
<keyword evidence="3 10" id="KW-0812">Transmembrane</keyword>
<dbReference type="InterPro" id="IPR023395">
    <property type="entry name" value="MCP_dom_sf"/>
</dbReference>
<comment type="subcellular location">
    <subcellularLocation>
        <location evidence="1">Membrane</location>
        <topology evidence="1">Multi-pass membrane protein</topology>
    </subcellularLocation>
    <subcellularLocation>
        <location evidence="10">Mitochondrion inner membrane</location>
        <topology evidence="10">Multi-pass membrane protein</topology>
    </subcellularLocation>
</comment>
<name>A0AAN8JBU2_PATCE</name>
<dbReference type="AlphaFoldDB" id="A0AAN8JBU2"/>
<evidence type="ECO:0000313" key="12">
    <source>
        <dbReference type="EMBL" id="KAK6171589.1"/>
    </source>
</evidence>
<dbReference type="Proteomes" id="UP001347796">
    <property type="component" value="Unassembled WGS sequence"/>
</dbReference>
<dbReference type="Pfam" id="PF00153">
    <property type="entry name" value="Mito_carr"/>
    <property type="match status" value="3"/>
</dbReference>
<organism evidence="12 13">
    <name type="scientific">Patella caerulea</name>
    <name type="common">Rayed Mediterranean limpet</name>
    <dbReference type="NCBI Taxonomy" id="87958"/>
    <lineage>
        <taxon>Eukaryota</taxon>
        <taxon>Metazoa</taxon>
        <taxon>Spiralia</taxon>
        <taxon>Lophotrochozoa</taxon>
        <taxon>Mollusca</taxon>
        <taxon>Gastropoda</taxon>
        <taxon>Patellogastropoda</taxon>
        <taxon>Patelloidea</taxon>
        <taxon>Patellidae</taxon>
        <taxon>Patella</taxon>
    </lineage>
</organism>
<evidence type="ECO:0000256" key="1">
    <source>
        <dbReference type="ARBA" id="ARBA00004141"/>
    </source>
</evidence>
<keyword evidence="5 10" id="KW-0999">Mitochondrion inner membrane</keyword>
<sequence length="278" mass="30614">MEISLSPVAKSFLAGSFSGTCSTLLFQPLDLVKTRVQSSITHGNKVGMVAVFTNVVKDETLVGLWRGLIPSITRCVPGVGVYFSTIHYLRTNYGSKDPHPLESLTLGALARCFAGVSVLPFTVIKTRYESGTFAYRGVSQALIGIYSREGLKGLYSGLAPTLLRDAPFSGLYLMFYSQIKKSLPPSILHNGSPIIHFQCGILAGMLASLVTQPADVIKTHMQLNPQKFCNIKSAVTYVFEREGMVGFWRGLIPRTIRRTLISAMAWTIYEEVYIIYAQ</sequence>
<evidence type="ECO:0000256" key="7">
    <source>
        <dbReference type="ARBA" id="ARBA00023128"/>
    </source>
</evidence>
<evidence type="ECO:0000256" key="8">
    <source>
        <dbReference type="ARBA" id="ARBA00023136"/>
    </source>
</evidence>
<evidence type="ECO:0000256" key="6">
    <source>
        <dbReference type="ARBA" id="ARBA00022989"/>
    </source>
</evidence>
<dbReference type="PRINTS" id="PR00926">
    <property type="entry name" value="MITOCARRIER"/>
</dbReference>
<dbReference type="InterPro" id="IPR002067">
    <property type="entry name" value="MCP"/>
</dbReference>
<keyword evidence="13" id="KW-1185">Reference proteome</keyword>
<evidence type="ECO:0000256" key="5">
    <source>
        <dbReference type="ARBA" id="ARBA00022792"/>
    </source>
</evidence>
<comment type="similarity">
    <text evidence="10">Belongs to the mitochondrial carrier (TC 2.A.29) family. SLC25A38 subfamily.</text>
</comment>
<evidence type="ECO:0000256" key="10">
    <source>
        <dbReference type="HAMAP-Rule" id="MF_03064"/>
    </source>
</evidence>
<dbReference type="SUPFAM" id="SSF103506">
    <property type="entry name" value="Mitochondrial carrier"/>
    <property type="match status" value="1"/>
</dbReference>
<gene>
    <name evidence="12" type="ORF">SNE40_019744</name>
</gene>
<dbReference type="GO" id="GO:0015187">
    <property type="term" value="F:glycine transmembrane transporter activity"/>
    <property type="evidence" value="ECO:0007669"/>
    <property type="project" value="UniProtKB-UniRule"/>
</dbReference>
<feature type="repeat" description="Solcar" evidence="11">
    <location>
        <begin position="191"/>
        <end position="275"/>
    </location>
</feature>
<dbReference type="Gene3D" id="1.50.40.10">
    <property type="entry name" value="Mitochondrial carrier domain"/>
    <property type="match status" value="2"/>
</dbReference>
<evidence type="ECO:0000256" key="11">
    <source>
        <dbReference type="PROSITE-ProRule" id="PRU00282"/>
    </source>
</evidence>
<feature type="repeat" description="Solcar" evidence="11">
    <location>
        <begin position="98"/>
        <end position="182"/>
    </location>
</feature>
<keyword evidence="8 10" id="KW-0472">Membrane</keyword>
<keyword evidence="7 10" id="KW-0496">Mitochondrion</keyword>
<keyword evidence="2 10" id="KW-0813">Transport</keyword>
<dbReference type="InterPro" id="IPR030847">
    <property type="entry name" value="Hem25/SLC25A38"/>
</dbReference>
<dbReference type="EMBL" id="JAZGQO010000014">
    <property type="protein sequence ID" value="KAK6171589.1"/>
    <property type="molecule type" value="Genomic_DNA"/>
</dbReference>
<evidence type="ECO:0000313" key="13">
    <source>
        <dbReference type="Proteomes" id="UP001347796"/>
    </source>
</evidence>
<comment type="function">
    <text evidence="10">Mitochondrial glycine transporter that imports glycine into the mitochondrial matrix. Plays an important role in providing glycine for the first enzymatic step in heme biosynthesis, the condensation of glycine with succinyl-CoA to produce 5-aminolevulinate (ALA) in the miochondrial matrix.</text>
</comment>
<protein>
    <recommendedName>
        <fullName evidence="10">Mitochondrial glycine transporter</fullName>
    </recommendedName>
    <alternativeName>
        <fullName evidence="10">Solute carrier family 25 member 38 homolog</fullName>
    </alternativeName>
</protein>
<dbReference type="HAMAP" id="MF_03064">
    <property type="entry name" value="SLC25A38"/>
    <property type="match status" value="1"/>
</dbReference>
<evidence type="ECO:0000256" key="3">
    <source>
        <dbReference type="ARBA" id="ARBA00022692"/>
    </source>
</evidence>
<evidence type="ECO:0000256" key="2">
    <source>
        <dbReference type="ARBA" id="ARBA00022448"/>
    </source>
</evidence>
<dbReference type="PANTHER" id="PTHR46181:SF3">
    <property type="entry name" value="MITOCHONDRIAL GLYCINE TRANSPORTER"/>
    <property type="match status" value="1"/>
</dbReference>